<keyword evidence="5" id="KW-1185">Reference proteome</keyword>
<feature type="domain" description="SIS" evidence="3">
    <location>
        <begin position="32"/>
        <end position="180"/>
    </location>
</feature>
<dbReference type="InterPro" id="IPR001347">
    <property type="entry name" value="SIS_dom"/>
</dbReference>
<dbReference type="EMBL" id="BMZE01000004">
    <property type="protein sequence ID" value="GHA36233.1"/>
    <property type="molecule type" value="Genomic_DNA"/>
</dbReference>
<evidence type="ECO:0000313" key="5">
    <source>
        <dbReference type="Proteomes" id="UP000646579"/>
    </source>
</evidence>
<dbReference type="PANTHER" id="PTHR10937:SF8">
    <property type="entry name" value="AMINOTRANSFERASE-RELATED"/>
    <property type="match status" value="1"/>
</dbReference>
<dbReference type="InterPro" id="IPR035490">
    <property type="entry name" value="GlmS/FrlB_SIS"/>
</dbReference>
<keyword evidence="2" id="KW-0677">Repeat</keyword>
<dbReference type="Gene3D" id="3.40.50.10490">
    <property type="entry name" value="Glucose-6-phosphate isomerase like protein, domain 1"/>
    <property type="match status" value="2"/>
</dbReference>
<dbReference type="GO" id="GO:0097367">
    <property type="term" value="F:carbohydrate derivative binding"/>
    <property type="evidence" value="ECO:0007669"/>
    <property type="project" value="InterPro"/>
</dbReference>
<feature type="domain" description="SIS" evidence="3">
    <location>
        <begin position="196"/>
        <end position="327"/>
    </location>
</feature>
<dbReference type="CDD" id="cd05008">
    <property type="entry name" value="SIS_GlmS_GlmD_1"/>
    <property type="match status" value="1"/>
</dbReference>
<gene>
    <name evidence="4" type="ORF">GCM10007989_35410</name>
</gene>
<proteinExistence type="predicted"/>
<dbReference type="InterPro" id="IPR035466">
    <property type="entry name" value="GlmS/AgaS_SIS"/>
</dbReference>
<dbReference type="Pfam" id="PF01380">
    <property type="entry name" value="SIS"/>
    <property type="match status" value="2"/>
</dbReference>
<organism evidence="4 5">
    <name type="scientific">Devosia pacifica</name>
    <dbReference type="NCBI Taxonomy" id="1335967"/>
    <lineage>
        <taxon>Bacteria</taxon>
        <taxon>Pseudomonadati</taxon>
        <taxon>Pseudomonadota</taxon>
        <taxon>Alphaproteobacteria</taxon>
        <taxon>Hyphomicrobiales</taxon>
        <taxon>Devosiaceae</taxon>
        <taxon>Devosia</taxon>
    </lineage>
</organism>
<evidence type="ECO:0000313" key="4">
    <source>
        <dbReference type="EMBL" id="GHA36233.1"/>
    </source>
</evidence>
<dbReference type="AlphaFoldDB" id="A0A918SDF4"/>
<name>A0A918SDF4_9HYPH</name>
<evidence type="ECO:0000259" key="3">
    <source>
        <dbReference type="PROSITE" id="PS51464"/>
    </source>
</evidence>
<evidence type="ECO:0000256" key="2">
    <source>
        <dbReference type="ARBA" id="ARBA00022737"/>
    </source>
</evidence>
<dbReference type="InterPro" id="IPR046348">
    <property type="entry name" value="SIS_dom_sf"/>
</dbReference>
<comment type="caution">
    <text evidence="4">The sequence shown here is derived from an EMBL/GenBank/DDBJ whole genome shotgun (WGS) entry which is preliminary data.</text>
</comment>
<dbReference type="GO" id="GO:0008483">
    <property type="term" value="F:transaminase activity"/>
    <property type="evidence" value="ECO:0007669"/>
    <property type="project" value="UniProtKB-KW"/>
</dbReference>
<dbReference type="RefSeq" id="WP_189427119.1">
    <property type="nucleotide sequence ID" value="NZ_BMZE01000004.1"/>
</dbReference>
<protein>
    <submittedName>
        <fullName evidence="4">Glucosamine--fructose-6-phosphate aminotransferase</fullName>
    </submittedName>
</protein>
<dbReference type="SUPFAM" id="SSF53697">
    <property type="entry name" value="SIS domain"/>
    <property type="match status" value="1"/>
</dbReference>
<dbReference type="CDD" id="cd05009">
    <property type="entry name" value="SIS_GlmS_GlmD_2"/>
    <property type="match status" value="1"/>
</dbReference>
<keyword evidence="1 4" id="KW-0808">Transferase</keyword>
<dbReference type="PANTHER" id="PTHR10937">
    <property type="entry name" value="GLUCOSAMINE--FRUCTOSE-6-PHOSPHATE AMINOTRANSFERASE, ISOMERIZING"/>
    <property type="match status" value="1"/>
</dbReference>
<sequence length="342" mass="35485">MSDQTHMLREVREIPAATARLLDSGREAIGDAATRLRTKDPAFLVTIARGSSDHATAYIKYAIELTAGLPVASLGPSIASVYRKPLKLRTGAALAISQSGKSPDILDLVKTAGQGGALTIGITNTAGSPLSGATDVTIDMAAGEEISVAATKTFVNSIVSGLAVLAEWQQDAGLRDAVAALPEAFEKALACDWSDLITALDGHDSLFVLGRGPAMAIANEAALKFKETCGMQGEAYSAAEVLHGPVSLVAEGFPVLAFAGRDAAEKAVADTANDMAAKGARAFLTSAHADAARKLPFAETGHPITDPLALIVSFYGFVEALARHRGLNPDTPPRLKKVTETV</sequence>
<dbReference type="Proteomes" id="UP000646579">
    <property type="component" value="Unassembled WGS sequence"/>
</dbReference>
<accession>A0A918SDF4</accession>
<reference evidence="4" key="1">
    <citation type="journal article" date="2014" name="Int. J. Syst. Evol. Microbiol.">
        <title>Complete genome sequence of Corynebacterium casei LMG S-19264T (=DSM 44701T), isolated from a smear-ripened cheese.</title>
        <authorList>
            <consortium name="US DOE Joint Genome Institute (JGI-PGF)"/>
            <person name="Walter F."/>
            <person name="Albersmeier A."/>
            <person name="Kalinowski J."/>
            <person name="Ruckert C."/>
        </authorList>
    </citation>
    <scope>NUCLEOTIDE SEQUENCE</scope>
    <source>
        <strain evidence="4">KCTC 32437</strain>
    </source>
</reference>
<keyword evidence="1 4" id="KW-0032">Aminotransferase</keyword>
<dbReference type="PROSITE" id="PS51464">
    <property type="entry name" value="SIS"/>
    <property type="match status" value="2"/>
</dbReference>
<evidence type="ECO:0000256" key="1">
    <source>
        <dbReference type="ARBA" id="ARBA00022576"/>
    </source>
</evidence>
<dbReference type="GO" id="GO:1901135">
    <property type="term" value="P:carbohydrate derivative metabolic process"/>
    <property type="evidence" value="ECO:0007669"/>
    <property type="project" value="InterPro"/>
</dbReference>
<reference evidence="4" key="2">
    <citation type="submission" date="2020-09" db="EMBL/GenBank/DDBJ databases">
        <authorList>
            <person name="Sun Q."/>
            <person name="Kim S."/>
        </authorList>
    </citation>
    <scope>NUCLEOTIDE SEQUENCE</scope>
    <source>
        <strain evidence="4">KCTC 32437</strain>
    </source>
</reference>